<name>A0AAW9SMP3_9RHOB</name>
<comment type="cofactor">
    <cofactor evidence="6">
        <name>Zn(2+)</name>
        <dbReference type="ChEBI" id="CHEBI:29105"/>
    </cofactor>
    <text evidence="6">Binds 1 zinc ion per subunit.</text>
</comment>
<dbReference type="EMBL" id="JBDNCH010000002">
    <property type="protein sequence ID" value="MEN9061510.1"/>
    <property type="molecule type" value="Genomic_DNA"/>
</dbReference>
<dbReference type="PANTHER" id="PTHR22726">
    <property type="entry name" value="METALLOENDOPEPTIDASE OMA1"/>
    <property type="match status" value="1"/>
</dbReference>
<dbReference type="InterPro" id="IPR001915">
    <property type="entry name" value="Peptidase_M48"/>
</dbReference>
<feature type="domain" description="DUF7092" evidence="9">
    <location>
        <begin position="5"/>
        <end position="84"/>
    </location>
</feature>
<dbReference type="Pfam" id="PF01435">
    <property type="entry name" value="Peptidase_M48"/>
    <property type="match status" value="1"/>
</dbReference>
<keyword evidence="5 6" id="KW-0482">Metalloprotease</keyword>
<dbReference type="Pfam" id="PF23368">
    <property type="entry name" value="DUF7092"/>
    <property type="match status" value="1"/>
</dbReference>
<evidence type="ECO:0000256" key="5">
    <source>
        <dbReference type="ARBA" id="ARBA00023049"/>
    </source>
</evidence>
<evidence type="ECO:0000313" key="11">
    <source>
        <dbReference type="Proteomes" id="UP001428774"/>
    </source>
</evidence>
<organism evidence="10 11">
    <name type="scientific">Ponticoccus litoralis</name>
    <dbReference type="NCBI Taxonomy" id="422297"/>
    <lineage>
        <taxon>Bacteria</taxon>
        <taxon>Pseudomonadati</taxon>
        <taxon>Pseudomonadota</taxon>
        <taxon>Alphaproteobacteria</taxon>
        <taxon>Rhodobacterales</taxon>
        <taxon>Roseobacteraceae</taxon>
        <taxon>Ponticoccus</taxon>
    </lineage>
</organism>
<evidence type="ECO:0000256" key="7">
    <source>
        <dbReference type="SAM" id="Phobius"/>
    </source>
</evidence>
<feature type="domain" description="Peptidase M48" evidence="8">
    <location>
        <begin position="177"/>
        <end position="350"/>
    </location>
</feature>
<reference evidence="10 11" key="1">
    <citation type="submission" date="2024-05" db="EMBL/GenBank/DDBJ databases">
        <title>Genome sequence of Ponticoccus litoralis KCCM 90028.</title>
        <authorList>
            <person name="Kim J.M."/>
            <person name="Lee J.K."/>
            <person name="Choi B.J."/>
            <person name="Bayburt H."/>
            <person name="Baek J.H."/>
            <person name="Jeon C.O."/>
        </authorList>
    </citation>
    <scope>NUCLEOTIDE SEQUENCE [LARGE SCALE GENOMIC DNA]</scope>
    <source>
        <strain evidence="10 11">KCCM 90028</strain>
    </source>
</reference>
<dbReference type="GO" id="GO:0004222">
    <property type="term" value="F:metalloendopeptidase activity"/>
    <property type="evidence" value="ECO:0007669"/>
    <property type="project" value="InterPro"/>
</dbReference>
<dbReference type="GO" id="GO:0016020">
    <property type="term" value="C:membrane"/>
    <property type="evidence" value="ECO:0007669"/>
    <property type="project" value="TreeGrafter"/>
</dbReference>
<dbReference type="Gene3D" id="3.30.2010.10">
    <property type="entry name" value="Metalloproteases ('zincins'), catalytic domain"/>
    <property type="match status" value="1"/>
</dbReference>
<dbReference type="CDD" id="cd07332">
    <property type="entry name" value="M48C_Oma1_like"/>
    <property type="match status" value="1"/>
</dbReference>
<keyword evidence="3 6" id="KW-0378">Hydrolase</keyword>
<evidence type="ECO:0000259" key="8">
    <source>
        <dbReference type="Pfam" id="PF01435"/>
    </source>
</evidence>
<dbReference type="RefSeq" id="WP_347166574.1">
    <property type="nucleotide sequence ID" value="NZ_JBDNCH010000002.1"/>
</dbReference>
<evidence type="ECO:0000256" key="4">
    <source>
        <dbReference type="ARBA" id="ARBA00022833"/>
    </source>
</evidence>
<keyword evidence="2" id="KW-0479">Metal-binding</keyword>
<dbReference type="GO" id="GO:0051603">
    <property type="term" value="P:proteolysis involved in protein catabolic process"/>
    <property type="evidence" value="ECO:0007669"/>
    <property type="project" value="TreeGrafter"/>
</dbReference>
<keyword evidence="1 6" id="KW-0645">Protease</keyword>
<evidence type="ECO:0000256" key="3">
    <source>
        <dbReference type="ARBA" id="ARBA00022801"/>
    </source>
</evidence>
<keyword evidence="4 6" id="KW-0862">Zinc</keyword>
<dbReference type="InterPro" id="IPR055518">
    <property type="entry name" value="DUF7092"/>
</dbReference>
<keyword evidence="7" id="KW-0472">Membrane</keyword>
<accession>A0AAW9SMP3</accession>
<comment type="similarity">
    <text evidence="6">Belongs to the peptidase M48 family.</text>
</comment>
<keyword evidence="7" id="KW-0812">Transmembrane</keyword>
<comment type="caution">
    <text evidence="10">The sequence shown here is derived from an EMBL/GenBank/DDBJ whole genome shotgun (WGS) entry which is preliminary data.</text>
</comment>
<evidence type="ECO:0000256" key="2">
    <source>
        <dbReference type="ARBA" id="ARBA00022723"/>
    </source>
</evidence>
<dbReference type="InterPro" id="IPR051156">
    <property type="entry name" value="Mito/Outer_Membr_Metalloprot"/>
</dbReference>
<evidence type="ECO:0000256" key="6">
    <source>
        <dbReference type="RuleBase" id="RU003983"/>
    </source>
</evidence>
<feature type="transmembrane region" description="Helical" evidence="7">
    <location>
        <begin position="110"/>
        <end position="133"/>
    </location>
</feature>
<dbReference type="PANTHER" id="PTHR22726:SF1">
    <property type="entry name" value="METALLOENDOPEPTIDASE OMA1, MITOCHONDRIAL"/>
    <property type="match status" value="1"/>
</dbReference>
<keyword evidence="7" id="KW-1133">Transmembrane helix</keyword>
<dbReference type="GO" id="GO:0046872">
    <property type="term" value="F:metal ion binding"/>
    <property type="evidence" value="ECO:0007669"/>
    <property type="project" value="UniProtKB-KW"/>
</dbReference>
<proteinExistence type="inferred from homology"/>
<evidence type="ECO:0000256" key="1">
    <source>
        <dbReference type="ARBA" id="ARBA00022670"/>
    </source>
</evidence>
<gene>
    <name evidence="10" type="ORF">ABFB10_11115</name>
</gene>
<evidence type="ECO:0000259" key="9">
    <source>
        <dbReference type="Pfam" id="PF23368"/>
    </source>
</evidence>
<protein>
    <submittedName>
        <fullName evidence="10">M48 family metallopeptidase</fullName>
    </submittedName>
</protein>
<sequence>MQGTTAHFYDGLTAGRHAVRVALSDDRQALLIEGETLPDPLRWRLMDLRALADTQDKARLTLTRMAPTDDEAPRDPARLVILDPALIDWMHRTRPGLFRRDVRPGTARKVLTYTAGAVTAALLLLFVILPAMANTLAGVIPVEREVAFGKTVVGQMERFLGGRGTSGFRCNNPAGRAALDRMLARLTASQDMQYEVNLSVFDHEMVNAFAAPGGQVVILRGLLDRADSPDEVAGVLAHEIGHVESRDATRHALRAAGSAGLLTMFLGDFTGGAAVAVIGEHLLSTSYTREAETAADAFALQMLASADTSAEGLADFFGIIDEMQQEMGLSVPEYLSSHPMTRGRAEAARAFAGTQNDTRPILNKAEWQALKAICD</sequence>
<keyword evidence="11" id="KW-1185">Reference proteome</keyword>
<dbReference type="Proteomes" id="UP001428774">
    <property type="component" value="Unassembled WGS sequence"/>
</dbReference>
<evidence type="ECO:0000313" key="10">
    <source>
        <dbReference type="EMBL" id="MEN9061510.1"/>
    </source>
</evidence>
<dbReference type="AlphaFoldDB" id="A0AAW9SMP3"/>